<dbReference type="InterPro" id="IPR016181">
    <property type="entry name" value="Acyl_CoA_acyltransferase"/>
</dbReference>
<protein>
    <submittedName>
        <fullName evidence="4">Acetyltransferase (GNAT) family protein</fullName>
    </submittedName>
</protein>
<dbReference type="STRING" id="113562.SAMN04489716_4980"/>
<feature type="domain" description="N-acetyltransferase" evidence="3">
    <location>
        <begin position="75"/>
        <end position="212"/>
    </location>
</feature>
<name>A0A1H2BY75_9ACTN</name>
<proteinExistence type="predicted"/>
<dbReference type="SUPFAM" id="SSF55729">
    <property type="entry name" value="Acyl-CoA N-acyltransferases (Nat)"/>
    <property type="match status" value="1"/>
</dbReference>
<dbReference type="Proteomes" id="UP000198688">
    <property type="component" value="Chromosome I"/>
</dbReference>
<accession>A0A1H2BY75</accession>
<keyword evidence="5" id="KW-1185">Reference proteome</keyword>
<reference evidence="4 5" key="1">
    <citation type="submission" date="2016-10" db="EMBL/GenBank/DDBJ databases">
        <authorList>
            <person name="de Groot N.N."/>
        </authorList>
    </citation>
    <scope>NUCLEOTIDE SEQUENCE [LARGE SCALE GENOMIC DNA]</scope>
    <source>
        <strain evidence="4 5">DSM 43941</strain>
    </source>
</reference>
<dbReference type="PROSITE" id="PS51186">
    <property type="entry name" value="GNAT"/>
    <property type="match status" value="1"/>
</dbReference>
<evidence type="ECO:0000259" key="3">
    <source>
        <dbReference type="PROSITE" id="PS51186"/>
    </source>
</evidence>
<dbReference type="Gene3D" id="3.40.630.30">
    <property type="match status" value="1"/>
</dbReference>
<dbReference type="PANTHER" id="PTHR43877">
    <property type="entry name" value="AMINOALKYLPHOSPHONATE N-ACETYLTRANSFERASE-RELATED-RELATED"/>
    <property type="match status" value="1"/>
</dbReference>
<dbReference type="InterPro" id="IPR050832">
    <property type="entry name" value="Bact_Acetyltransf"/>
</dbReference>
<gene>
    <name evidence="4" type="ORF">SAMN04489716_4980</name>
</gene>
<evidence type="ECO:0000256" key="1">
    <source>
        <dbReference type="ARBA" id="ARBA00022679"/>
    </source>
</evidence>
<dbReference type="PANTHER" id="PTHR43877:SF2">
    <property type="entry name" value="AMINOALKYLPHOSPHONATE N-ACETYLTRANSFERASE-RELATED"/>
    <property type="match status" value="1"/>
</dbReference>
<sequence>MAVSEVGAADSSVGHRGVTVETEGLSAAAEALFVARGFRQVFAEDVLRIDLTGNDGSGPEPEPVANFESGWVPGAEVVEWGTGVAERFHAVYGAAFRERPGFPDPSAEEWIEETAEEYGFRPDWSLLVTVPGIGDAGFVTAAAGWIVQVGVVPAARGAGLGAALIRESLRRAAVAGFGESWLCVNVDNPAGALYRRLGFQDRGRRARFQLRG</sequence>
<keyword evidence="1 4" id="KW-0808">Transferase</keyword>
<dbReference type="Pfam" id="PF00583">
    <property type="entry name" value="Acetyltransf_1"/>
    <property type="match status" value="1"/>
</dbReference>
<dbReference type="GO" id="GO:0016747">
    <property type="term" value="F:acyltransferase activity, transferring groups other than amino-acyl groups"/>
    <property type="evidence" value="ECO:0007669"/>
    <property type="project" value="InterPro"/>
</dbReference>
<evidence type="ECO:0000256" key="2">
    <source>
        <dbReference type="ARBA" id="ARBA00023315"/>
    </source>
</evidence>
<dbReference type="AlphaFoldDB" id="A0A1H2BY75"/>
<dbReference type="InterPro" id="IPR000182">
    <property type="entry name" value="GNAT_dom"/>
</dbReference>
<evidence type="ECO:0000313" key="4">
    <source>
        <dbReference type="EMBL" id="SDT62726.1"/>
    </source>
</evidence>
<keyword evidence="2" id="KW-0012">Acyltransferase</keyword>
<evidence type="ECO:0000313" key="5">
    <source>
        <dbReference type="Proteomes" id="UP000198688"/>
    </source>
</evidence>
<organism evidence="4 5">
    <name type="scientific">Actinoplanes derwentensis</name>
    <dbReference type="NCBI Taxonomy" id="113562"/>
    <lineage>
        <taxon>Bacteria</taxon>
        <taxon>Bacillati</taxon>
        <taxon>Actinomycetota</taxon>
        <taxon>Actinomycetes</taxon>
        <taxon>Micromonosporales</taxon>
        <taxon>Micromonosporaceae</taxon>
        <taxon>Actinoplanes</taxon>
    </lineage>
</organism>
<dbReference type="EMBL" id="LT629758">
    <property type="protein sequence ID" value="SDT62726.1"/>
    <property type="molecule type" value="Genomic_DNA"/>
</dbReference>